<gene>
    <name evidence="2" type="ORF">DARMORV10_A10P14830.1</name>
</gene>
<keyword evidence="1" id="KW-0812">Transmembrane</keyword>
<dbReference type="Proteomes" id="UP001295469">
    <property type="component" value="Chromosome A10"/>
</dbReference>
<evidence type="ECO:0000256" key="1">
    <source>
        <dbReference type="SAM" id="Phobius"/>
    </source>
</evidence>
<name>A0A817AZP0_BRANA</name>
<dbReference type="EMBL" id="HG994364">
    <property type="protein sequence ID" value="CAF2331539.1"/>
    <property type="molecule type" value="Genomic_DNA"/>
</dbReference>
<keyword evidence="1" id="KW-1133">Transmembrane helix</keyword>
<feature type="transmembrane region" description="Helical" evidence="1">
    <location>
        <begin position="160"/>
        <end position="181"/>
    </location>
</feature>
<feature type="transmembrane region" description="Helical" evidence="1">
    <location>
        <begin position="40"/>
        <end position="60"/>
    </location>
</feature>
<reference evidence="2" key="1">
    <citation type="submission" date="2021-01" db="EMBL/GenBank/DDBJ databases">
        <authorList>
            <consortium name="Genoscope - CEA"/>
            <person name="William W."/>
        </authorList>
    </citation>
    <scope>NUCLEOTIDE SEQUENCE</scope>
</reference>
<protein>
    <submittedName>
        <fullName evidence="2">(rape) hypothetical protein</fullName>
    </submittedName>
</protein>
<dbReference type="AlphaFoldDB" id="A0A817AZP0"/>
<sequence>MLEDGVSCCHVLSCICLGLSGIFPMRLVFSSECRGVCGAVKLSVGLVFFLRCGVWCSACGFRGWRRRRFASLWSLVAACWCLASSGSSQFVCGSGMGSHPSNQNGGSGCGLLRPSLFSNNLFNMVFVSRERVSAQMVYTVPVECKRGGNLWRKLLNDGIVVSRLLLVPPVVSIFWPFYGFVFRFSARVRYGFSLEAVGTVAFRV</sequence>
<accession>A0A817AZP0</accession>
<organism evidence="2">
    <name type="scientific">Brassica napus</name>
    <name type="common">Rape</name>
    <dbReference type="NCBI Taxonomy" id="3708"/>
    <lineage>
        <taxon>Eukaryota</taxon>
        <taxon>Viridiplantae</taxon>
        <taxon>Streptophyta</taxon>
        <taxon>Embryophyta</taxon>
        <taxon>Tracheophyta</taxon>
        <taxon>Spermatophyta</taxon>
        <taxon>Magnoliopsida</taxon>
        <taxon>eudicotyledons</taxon>
        <taxon>Gunneridae</taxon>
        <taxon>Pentapetalae</taxon>
        <taxon>rosids</taxon>
        <taxon>malvids</taxon>
        <taxon>Brassicales</taxon>
        <taxon>Brassicaceae</taxon>
        <taxon>Brassiceae</taxon>
        <taxon>Brassica</taxon>
    </lineage>
</organism>
<feature type="transmembrane region" description="Helical" evidence="1">
    <location>
        <begin position="72"/>
        <end position="91"/>
    </location>
</feature>
<evidence type="ECO:0000313" key="2">
    <source>
        <dbReference type="EMBL" id="CAF2331539.1"/>
    </source>
</evidence>
<keyword evidence="1" id="KW-0472">Membrane</keyword>
<proteinExistence type="predicted"/>